<dbReference type="PRINTS" id="PR01463">
    <property type="entry name" value="EAGCHANLFMLY"/>
</dbReference>
<dbReference type="GO" id="GO:0005249">
    <property type="term" value="F:voltage-gated potassium channel activity"/>
    <property type="evidence" value="ECO:0007669"/>
    <property type="project" value="InterPro"/>
</dbReference>
<dbReference type="OrthoDB" id="447251at2759"/>
<dbReference type="Proteomes" id="UP001153709">
    <property type="component" value="Chromosome 3"/>
</dbReference>
<dbReference type="EMBL" id="OU898278">
    <property type="protein sequence ID" value="CAG9831141.1"/>
    <property type="molecule type" value="Genomic_DNA"/>
</dbReference>
<dbReference type="PANTHER" id="PTHR10217:SF637">
    <property type="entry name" value="EAG-LIKE K[+] CHANNEL, ISOFORM A"/>
    <property type="match status" value="1"/>
</dbReference>
<keyword evidence="3" id="KW-1185">Reference proteome</keyword>
<dbReference type="AlphaFoldDB" id="A0A9N9SX10"/>
<feature type="transmembrane region" description="Helical" evidence="1">
    <location>
        <begin position="95"/>
        <end position="113"/>
    </location>
</feature>
<evidence type="ECO:0008006" key="4">
    <source>
        <dbReference type="Google" id="ProtNLM"/>
    </source>
</evidence>
<organism evidence="2 3">
    <name type="scientific">Diabrotica balteata</name>
    <name type="common">Banded cucumber beetle</name>
    <dbReference type="NCBI Taxonomy" id="107213"/>
    <lineage>
        <taxon>Eukaryota</taxon>
        <taxon>Metazoa</taxon>
        <taxon>Ecdysozoa</taxon>
        <taxon>Arthropoda</taxon>
        <taxon>Hexapoda</taxon>
        <taxon>Insecta</taxon>
        <taxon>Pterygota</taxon>
        <taxon>Neoptera</taxon>
        <taxon>Endopterygota</taxon>
        <taxon>Coleoptera</taxon>
        <taxon>Polyphaga</taxon>
        <taxon>Cucujiformia</taxon>
        <taxon>Chrysomeloidea</taxon>
        <taxon>Chrysomelidae</taxon>
        <taxon>Galerucinae</taxon>
        <taxon>Diabroticina</taxon>
        <taxon>Diabroticites</taxon>
        <taxon>Diabrotica</taxon>
    </lineage>
</organism>
<feature type="transmembrane region" description="Helical" evidence="1">
    <location>
        <begin position="65"/>
        <end position="83"/>
    </location>
</feature>
<reference evidence="2" key="1">
    <citation type="submission" date="2022-01" db="EMBL/GenBank/DDBJ databases">
        <authorList>
            <person name="King R."/>
        </authorList>
    </citation>
    <scope>NUCLEOTIDE SEQUENCE</scope>
</reference>
<protein>
    <recommendedName>
        <fullName evidence="4">Ion transport domain-containing protein</fullName>
    </recommendedName>
</protein>
<dbReference type="GO" id="GO:0005886">
    <property type="term" value="C:plasma membrane"/>
    <property type="evidence" value="ECO:0007669"/>
    <property type="project" value="TreeGrafter"/>
</dbReference>
<evidence type="ECO:0000256" key="1">
    <source>
        <dbReference type="SAM" id="Phobius"/>
    </source>
</evidence>
<evidence type="ECO:0000313" key="2">
    <source>
        <dbReference type="EMBL" id="CAG9831141.1"/>
    </source>
</evidence>
<proteinExistence type="predicted"/>
<accession>A0A9N9SX10</accession>
<name>A0A9N9SX10_DIABA</name>
<gene>
    <name evidence="2" type="ORF">DIABBA_LOCUS4767</name>
</gene>
<dbReference type="GO" id="GO:0042391">
    <property type="term" value="P:regulation of membrane potential"/>
    <property type="evidence" value="ECO:0007669"/>
    <property type="project" value="TreeGrafter"/>
</dbReference>
<keyword evidence="1" id="KW-1133">Transmembrane helix</keyword>
<keyword evidence="1" id="KW-0472">Membrane</keyword>
<dbReference type="InterPro" id="IPR003938">
    <property type="entry name" value="K_chnl_volt-dep_EAG/ELK/ERG"/>
</dbReference>
<keyword evidence="1" id="KW-0812">Transmembrane</keyword>
<dbReference type="InterPro" id="IPR050818">
    <property type="entry name" value="KCNH_animal-type"/>
</dbReference>
<dbReference type="PANTHER" id="PTHR10217">
    <property type="entry name" value="VOLTAGE AND LIGAND GATED POTASSIUM CHANNEL"/>
    <property type="match status" value="1"/>
</dbReference>
<sequence>MITFLKEIYLSDDSELDDNLEVAEYEPEILQNLLSSTPAPLPEYKTASVKKSRFIISHYGMFKSAWDWLILMATFYVAVVVPYNASFETERPSVVLDVFVEALFFIGKVVVMYNI</sequence>
<evidence type="ECO:0000313" key="3">
    <source>
        <dbReference type="Proteomes" id="UP001153709"/>
    </source>
</evidence>